<keyword evidence="5" id="KW-1185">Reference proteome</keyword>
<protein>
    <submittedName>
        <fullName evidence="4">HEAT repeat domain-containing protein</fullName>
    </submittedName>
</protein>
<dbReference type="Proteomes" id="UP000658720">
    <property type="component" value="Unassembled WGS sequence"/>
</dbReference>
<dbReference type="SUPFAM" id="SSF48371">
    <property type="entry name" value="ARM repeat"/>
    <property type="match status" value="1"/>
</dbReference>
<dbReference type="InterPro" id="IPR016024">
    <property type="entry name" value="ARM-type_fold"/>
</dbReference>
<organism evidence="4 5">
    <name type="scientific">Synechocystis salina LEGE 00031</name>
    <dbReference type="NCBI Taxonomy" id="1828736"/>
    <lineage>
        <taxon>Bacteria</taxon>
        <taxon>Bacillati</taxon>
        <taxon>Cyanobacteriota</taxon>
        <taxon>Cyanophyceae</taxon>
        <taxon>Synechococcales</taxon>
        <taxon>Merismopediaceae</taxon>
        <taxon>Synechocystis</taxon>
    </lineage>
</organism>
<dbReference type="Pfam" id="PF13646">
    <property type="entry name" value="HEAT_2"/>
    <property type="match status" value="1"/>
</dbReference>
<dbReference type="InterPro" id="IPR004155">
    <property type="entry name" value="PBS_lyase_HEAT"/>
</dbReference>
<dbReference type="PANTHER" id="PTHR12697:SF39">
    <property type="entry name" value="SLR1687 PROTEIN"/>
    <property type="match status" value="1"/>
</dbReference>
<evidence type="ECO:0000313" key="5">
    <source>
        <dbReference type="Proteomes" id="UP000658720"/>
    </source>
</evidence>
<dbReference type="SMART" id="SM00567">
    <property type="entry name" value="EZ_HEAT"/>
    <property type="match status" value="6"/>
</dbReference>
<keyword evidence="3" id="KW-0605">Phycobilisome</keyword>
<evidence type="ECO:0000313" key="4">
    <source>
        <dbReference type="EMBL" id="MBE9253541.1"/>
    </source>
</evidence>
<dbReference type="Gene3D" id="1.25.10.10">
    <property type="entry name" value="Leucine-rich Repeat Variant"/>
    <property type="match status" value="2"/>
</dbReference>
<keyword evidence="2" id="KW-0042">Antenna complex</keyword>
<comment type="caution">
    <text evidence="4">The sequence shown here is derived from an EMBL/GenBank/DDBJ whole genome shotgun (WGS) entry which is preliminary data.</text>
</comment>
<reference evidence="4 5" key="1">
    <citation type="submission" date="2020-10" db="EMBL/GenBank/DDBJ databases">
        <authorList>
            <person name="Castelo-Branco R."/>
            <person name="Eusebio N."/>
            <person name="Adriana R."/>
            <person name="Vieira A."/>
            <person name="Brugerolle De Fraissinette N."/>
            <person name="Rezende De Castro R."/>
            <person name="Schneider M.P."/>
            <person name="Vasconcelos V."/>
            <person name="Leao P.N."/>
        </authorList>
    </citation>
    <scope>NUCLEOTIDE SEQUENCE [LARGE SCALE GENOMIC DNA]</scope>
    <source>
        <strain evidence="4 5">LEGE 00031</strain>
    </source>
</reference>
<proteinExistence type="inferred from homology"/>
<evidence type="ECO:0000256" key="1">
    <source>
        <dbReference type="ARBA" id="ARBA00009299"/>
    </source>
</evidence>
<evidence type="ECO:0000256" key="3">
    <source>
        <dbReference type="ARBA" id="ARBA00022738"/>
    </source>
</evidence>
<name>A0ABR9VR41_9SYNC</name>
<comment type="similarity">
    <text evidence="1">Belongs to the CpcE/RpcE/PecE family.</text>
</comment>
<dbReference type="PANTHER" id="PTHR12697">
    <property type="entry name" value="PBS LYASE HEAT-LIKE PROTEIN"/>
    <property type="match status" value="1"/>
</dbReference>
<dbReference type="InterPro" id="IPR011989">
    <property type="entry name" value="ARM-like"/>
</dbReference>
<sequence length="233" mass="25636">MAEEILRNLAMTALTLEQIASQLDSPNSRDRLIALASLRPYSSEEAVPLIKKVLDDDTLQVRSMAVFALGIKQTEECYPILVKLLETDEDYGIRADAAGALGYLEDERAFHPLCRAFYEDTEWLVRFSAAVALGNLKDIRAQTVLLEALKSDEAVVQQAAIAALGEIGAVDAVEAILAFASHEDWLIRQRLAEALGNLPCDQSRSALTFMVRDEHPQVSQAAQLSLQKLELPS</sequence>
<dbReference type="EMBL" id="JADEVV010000014">
    <property type="protein sequence ID" value="MBE9253541.1"/>
    <property type="molecule type" value="Genomic_DNA"/>
</dbReference>
<gene>
    <name evidence="4" type="ORF">IQ217_06670</name>
</gene>
<evidence type="ECO:0000256" key="2">
    <source>
        <dbReference type="ARBA" id="ARBA00022549"/>
    </source>
</evidence>
<dbReference type="RefSeq" id="WP_190597966.1">
    <property type="nucleotide sequence ID" value="NZ_JADEVV010000014.1"/>
</dbReference>
<accession>A0ABR9VR41</accession>